<dbReference type="EnsemblMetazoa" id="CLYHEMT016868.1">
    <property type="protein sequence ID" value="CLYHEMP016868.1"/>
    <property type="gene ID" value="CLYHEMG016868"/>
</dbReference>
<keyword evidence="7 11" id="KW-0805">Transcription regulation</keyword>
<name>A0A7M6DMW0_9CNID</name>
<proteinExistence type="inferred from homology"/>
<keyword evidence="9 11" id="KW-0804">Transcription</keyword>
<dbReference type="GO" id="GO:0005654">
    <property type="term" value="C:nucleoplasm"/>
    <property type="evidence" value="ECO:0007669"/>
    <property type="project" value="UniProtKB-SubCell"/>
</dbReference>
<dbReference type="GO" id="GO:0006368">
    <property type="term" value="P:transcription elongation by RNA polymerase II"/>
    <property type="evidence" value="ECO:0007669"/>
    <property type="project" value="UniProtKB-UniRule"/>
</dbReference>
<evidence type="ECO:0000256" key="7">
    <source>
        <dbReference type="ARBA" id="ARBA00023015"/>
    </source>
</evidence>
<comment type="similarity">
    <text evidence="11">Belongs to the ENY2 family.</text>
</comment>
<evidence type="ECO:0000256" key="9">
    <source>
        <dbReference type="ARBA" id="ARBA00023163"/>
    </source>
</evidence>
<evidence type="ECO:0000256" key="8">
    <source>
        <dbReference type="ARBA" id="ARBA00023159"/>
    </source>
</evidence>
<dbReference type="GO" id="GO:0003713">
    <property type="term" value="F:transcription coactivator activity"/>
    <property type="evidence" value="ECO:0007669"/>
    <property type="project" value="UniProtKB-UniRule"/>
</dbReference>
<dbReference type="GO" id="GO:0070390">
    <property type="term" value="C:transcription export complex 2"/>
    <property type="evidence" value="ECO:0007669"/>
    <property type="project" value="UniProtKB-UniRule"/>
</dbReference>
<dbReference type="Gene3D" id="1.10.246.140">
    <property type="match status" value="1"/>
</dbReference>
<dbReference type="Proteomes" id="UP000594262">
    <property type="component" value="Unplaced"/>
</dbReference>
<dbReference type="GO" id="GO:0006325">
    <property type="term" value="P:chromatin organization"/>
    <property type="evidence" value="ECO:0007669"/>
    <property type="project" value="UniProtKB-KW"/>
</dbReference>
<evidence type="ECO:0000256" key="11">
    <source>
        <dbReference type="HAMAP-Rule" id="MF_03046"/>
    </source>
</evidence>
<dbReference type="GO" id="GO:0000124">
    <property type="term" value="C:SAGA complex"/>
    <property type="evidence" value="ECO:0007669"/>
    <property type="project" value="UniProtKB-UniRule"/>
</dbReference>
<comment type="function">
    <text evidence="11">Involved in mRNA export coupled transcription activation by association with both the TREX-2 and the SAGA complexes. The transcription regulatory histone acetylation (HAT) complex SAGA is a multiprotein complex that activates transcription by remodeling chromatin and mediating histone acetylation and deubiquitination. Within the SAGA complex, participates to a subcomplex that specifically deubiquitinates histones. The SAGA complex is recruited to specific gene promoters by activators, where it is required for transcription. The TREX-2 complex functions in docking export-competent ribonucleoprotein particles (mRNPs) to the nuclear entrance of the nuclear pore complex (nuclear basket). TREX-2 participates in mRNA export and accurate chromatin positioning in the nucleus by tethering genes to the nuclear periphery.</text>
</comment>
<accession>A0A7M6DMW0</accession>
<dbReference type="Pfam" id="PF10163">
    <property type="entry name" value="EnY2"/>
    <property type="match status" value="1"/>
</dbReference>
<evidence type="ECO:0000313" key="13">
    <source>
        <dbReference type="Proteomes" id="UP000594262"/>
    </source>
</evidence>
<dbReference type="PANTHER" id="PTHR12514">
    <property type="entry name" value="ENHANCER OF YELLOW 2 TRANSCRIPTION FACTOR"/>
    <property type="match status" value="1"/>
</dbReference>
<dbReference type="GO" id="GO:0005643">
    <property type="term" value="C:nuclear pore"/>
    <property type="evidence" value="ECO:0007669"/>
    <property type="project" value="UniProtKB-UniRule"/>
</dbReference>
<keyword evidence="3 11" id="KW-0509">mRNA transport</keyword>
<evidence type="ECO:0000256" key="10">
    <source>
        <dbReference type="ARBA" id="ARBA00023242"/>
    </source>
</evidence>
<dbReference type="InterPro" id="IPR018783">
    <property type="entry name" value="TF_ENY2"/>
</dbReference>
<dbReference type="OrthoDB" id="6221744at2759"/>
<dbReference type="FunFam" id="1.10.246.140:FF:000001">
    <property type="entry name" value="Transcription and mRNA export factor ENY2"/>
    <property type="match status" value="1"/>
</dbReference>
<keyword evidence="6 11" id="KW-0811">Translocation</keyword>
<evidence type="ECO:0000313" key="12">
    <source>
        <dbReference type="EnsemblMetazoa" id="CLYHEMP016868.1"/>
    </source>
</evidence>
<dbReference type="GO" id="GO:0015031">
    <property type="term" value="P:protein transport"/>
    <property type="evidence" value="ECO:0007669"/>
    <property type="project" value="UniProtKB-KW"/>
</dbReference>
<reference evidence="12" key="1">
    <citation type="submission" date="2021-01" db="UniProtKB">
        <authorList>
            <consortium name="EnsemblMetazoa"/>
        </authorList>
    </citation>
    <scope>IDENTIFICATION</scope>
</reference>
<keyword evidence="10 11" id="KW-0539">Nucleus</keyword>
<keyword evidence="8 11" id="KW-0010">Activator</keyword>
<comment type="subunit">
    <text evidence="11">Component of the nuclear pore complex (NPC)-associated TREX-2 complex (transcription and export complex 2). Component of the SAGA transcription coactivator-HAT complex. Within the SAGA complex, participates to a subcomplex of SAGA called the DUB module (deubiquitination module).</text>
</comment>
<evidence type="ECO:0000256" key="2">
    <source>
        <dbReference type="ARBA" id="ARBA00022448"/>
    </source>
</evidence>
<keyword evidence="13" id="KW-1185">Reference proteome</keyword>
<organism evidence="12 13">
    <name type="scientific">Clytia hemisphaerica</name>
    <dbReference type="NCBI Taxonomy" id="252671"/>
    <lineage>
        <taxon>Eukaryota</taxon>
        <taxon>Metazoa</taxon>
        <taxon>Cnidaria</taxon>
        <taxon>Hydrozoa</taxon>
        <taxon>Hydroidolina</taxon>
        <taxon>Leptothecata</taxon>
        <taxon>Obeliida</taxon>
        <taxon>Clytiidae</taxon>
        <taxon>Clytia</taxon>
    </lineage>
</organism>
<dbReference type="GO" id="GO:0006406">
    <property type="term" value="P:mRNA export from nucleus"/>
    <property type="evidence" value="ECO:0007669"/>
    <property type="project" value="UniProtKB-UniRule"/>
</dbReference>
<protein>
    <recommendedName>
        <fullName evidence="11">Transcription and mRNA export factor ENY2</fullName>
    </recommendedName>
    <alternativeName>
        <fullName evidence="11">Enhancer of yellow 2 transcription factor homolog</fullName>
    </alternativeName>
</protein>
<evidence type="ECO:0000256" key="4">
    <source>
        <dbReference type="ARBA" id="ARBA00022853"/>
    </source>
</evidence>
<keyword evidence="5 11" id="KW-0653">Protein transport</keyword>
<dbReference type="InterPro" id="IPR038212">
    <property type="entry name" value="TF_EnY2_sf"/>
</dbReference>
<comment type="subcellular location">
    <subcellularLocation>
        <location evidence="1 11">Nucleus</location>
        <location evidence="1 11">Nucleoplasm</location>
    </subcellularLocation>
</comment>
<dbReference type="HAMAP" id="MF_03046">
    <property type="entry name" value="ENY2_Sus1"/>
    <property type="match status" value="1"/>
</dbReference>
<evidence type="ECO:0000256" key="5">
    <source>
        <dbReference type="ARBA" id="ARBA00022927"/>
    </source>
</evidence>
<sequence>MSQRRDNLARQRINQRLTESGERERLQEWLRMRLSECGWKDGLKDHAKDIVRERGLDNVSVDTLIAELTPQARSSVPDDVKRELLTSIRNFLTEDMP</sequence>
<dbReference type="GO" id="GO:0071819">
    <property type="term" value="C:DUBm complex"/>
    <property type="evidence" value="ECO:0007669"/>
    <property type="project" value="UniProtKB-UniRule"/>
</dbReference>
<keyword evidence="4 11" id="KW-0156">Chromatin regulator</keyword>
<evidence type="ECO:0000256" key="6">
    <source>
        <dbReference type="ARBA" id="ARBA00023010"/>
    </source>
</evidence>
<keyword evidence="2 11" id="KW-0813">Transport</keyword>
<evidence type="ECO:0000256" key="3">
    <source>
        <dbReference type="ARBA" id="ARBA00022816"/>
    </source>
</evidence>
<dbReference type="AlphaFoldDB" id="A0A7M6DMW0"/>
<evidence type="ECO:0000256" key="1">
    <source>
        <dbReference type="ARBA" id="ARBA00004642"/>
    </source>
</evidence>